<evidence type="ECO:0000256" key="3">
    <source>
        <dbReference type="ARBA" id="ARBA00022692"/>
    </source>
</evidence>
<proteinExistence type="predicted"/>
<dbReference type="PROSITE" id="PS50850">
    <property type="entry name" value="MFS"/>
    <property type="match status" value="1"/>
</dbReference>
<dbReference type="InterPro" id="IPR050189">
    <property type="entry name" value="MFS_Efflux_Transporters"/>
</dbReference>
<evidence type="ECO:0000256" key="1">
    <source>
        <dbReference type="ARBA" id="ARBA00004651"/>
    </source>
</evidence>
<dbReference type="GO" id="GO:0005886">
    <property type="term" value="C:plasma membrane"/>
    <property type="evidence" value="ECO:0007669"/>
    <property type="project" value="UniProtKB-SubCell"/>
</dbReference>
<keyword evidence="5 6" id="KW-0472">Membrane</keyword>
<feature type="transmembrane region" description="Helical" evidence="6">
    <location>
        <begin position="15"/>
        <end position="37"/>
    </location>
</feature>
<feature type="transmembrane region" description="Helical" evidence="6">
    <location>
        <begin position="49"/>
        <end position="70"/>
    </location>
</feature>
<sequence>MCSATLQPNEETMPLALYALTAGAFGIGVTEFVIMGLLREVGADMGVSIATAGLLISGYALGVVFGAPTLTILTGRWPRKTVLAGLMLIFIVGNIICALAPSYEILMAARIVTALAHGTFFGVGSVVATKLVAPEKRASAIAIMFTGLTVATVLGVPFGTWLGQQFGWRSTFWAVSLVGLAAFVVITALLPKDEGKPEASDWRQDLKAISRLPVLLGLMTTVLGYAGVFGVFTYIAPLLTQVAGLSDAAVSPILLVFGLGLIAGNLLGGKLADRNLRRTVLVTLALLGVTLALMPVAFLSPVLTVIFVGLLGLTAFATVAPLQMWVLGKAEGAGEQLASSFNIAAFNLGNALGAWVGGLAIEHGPGLAFIPYVSALFPVAAIIIALVSMRGERRKAQATAAIA</sequence>
<dbReference type="Gene3D" id="1.20.1250.20">
    <property type="entry name" value="MFS general substrate transporter like domains"/>
    <property type="match status" value="1"/>
</dbReference>
<protein>
    <submittedName>
        <fullName evidence="8">Arabinose transporter permease</fullName>
    </submittedName>
</protein>
<feature type="transmembrane region" description="Helical" evidence="6">
    <location>
        <begin position="248"/>
        <end position="268"/>
    </location>
</feature>
<dbReference type="InterPro" id="IPR001958">
    <property type="entry name" value="Tet-R_TetA/multi-R_MdtG-like"/>
</dbReference>
<evidence type="ECO:0000256" key="4">
    <source>
        <dbReference type="ARBA" id="ARBA00022989"/>
    </source>
</evidence>
<keyword evidence="4 6" id="KW-1133">Transmembrane helix</keyword>
<feature type="transmembrane region" description="Helical" evidence="6">
    <location>
        <begin position="212"/>
        <end position="236"/>
    </location>
</feature>
<feature type="transmembrane region" description="Helical" evidence="6">
    <location>
        <begin position="171"/>
        <end position="191"/>
    </location>
</feature>
<dbReference type="PANTHER" id="PTHR43124">
    <property type="entry name" value="PURINE EFFLUX PUMP PBUE"/>
    <property type="match status" value="1"/>
</dbReference>
<gene>
    <name evidence="8" type="ORF">GV68_03985</name>
</gene>
<dbReference type="InterPro" id="IPR011701">
    <property type="entry name" value="MFS"/>
</dbReference>
<dbReference type="AlphaFoldDB" id="A0A922P2A2"/>
<dbReference type="InterPro" id="IPR036259">
    <property type="entry name" value="MFS_trans_sf"/>
</dbReference>
<dbReference type="PANTHER" id="PTHR43124:SF8">
    <property type="entry name" value="INNER MEMBRANE TRANSPORT PROTEIN YDHP"/>
    <property type="match status" value="1"/>
</dbReference>
<evidence type="ECO:0000256" key="2">
    <source>
        <dbReference type="ARBA" id="ARBA00022475"/>
    </source>
</evidence>
<dbReference type="Proteomes" id="UP000052167">
    <property type="component" value="Unassembled WGS sequence"/>
</dbReference>
<feature type="domain" description="Major facilitator superfamily (MFS) profile" evidence="7">
    <location>
        <begin position="16"/>
        <end position="393"/>
    </location>
</feature>
<dbReference type="PRINTS" id="PR01035">
    <property type="entry name" value="TCRTETA"/>
</dbReference>
<keyword evidence="3 6" id="KW-0812">Transmembrane</keyword>
<feature type="transmembrane region" description="Helical" evidence="6">
    <location>
        <begin position="340"/>
        <end position="361"/>
    </location>
</feature>
<dbReference type="SUPFAM" id="SSF103473">
    <property type="entry name" value="MFS general substrate transporter"/>
    <property type="match status" value="1"/>
</dbReference>
<evidence type="ECO:0000256" key="6">
    <source>
        <dbReference type="SAM" id="Phobius"/>
    </source>
</evidence>
<dbReference type="InterPro" id="IPR020846">
    <property type="entry name" value="MFS_dom"/>
</dbReference>
<evidence type="ECO:0000313" key="9">
    <source>
        <dbReference type="Proteomes" id="UP000052167"/>
    </source>
</evidence>
<feature type="transmembrane region" description="Helical" evidence="6">
    <location>
        <begin position="305"/>
        <end position="328"/>
    </location>
</feature>
<feature type="transmembrane region" description="Helical" evidence="6">
    <location>
        <begin position="82"/>
        <end position="101"/>
    </location>
</feature>
<dbReference type="GO" id="GO:0022857">
    <property type="term" value="F:transmembrane transporter activity"/>
    <property type="evidence" value="ECO:0007669"/>
    <property type="project" value="InterPro"/>
</dbReference>
<keyword evidence="2" id="KW-1003">Cell membrane</keyword>
<reference evidence="8 9" key="1">
    <citation type="submission" date="2014-06" db="EMBL/GenBank/DDBJ databases">
        <title>Rhizobium pelagicum/R2-400B4.</title>
        <authorList>
            <person name="Kimes N.E."/>
            <person name="Lopez-Perez M."/>
        </authorList>
    </citation>
    <scope>NUCLEOTIDE SEQUENCE [LARGE SCALE GENOMIC DNA]</scope>
    <source>
        <strain evidence="8 9">R2-400B4</strain>
    </source>
</reference>
<dbReference type="CDD" id="cd17324">
    <property type="entry name" value="MFS_NepI_like"/>
    <property type="match status" value="1"/>
</dbReference>
<evidence type="ECO:0000313" key="8">
    <source>
        <dbReference type="EMBL" id="KEQ07944.1"/>
    </source>
</evidence>
<evidence type="ECO:0000259" key="7">
    <source>
        <dbReference type="PROSITE" id="PS50850"/>
    </source>
</evidence>
<dbReference type="Pfam" id="PF07690">
    <property type="entry name" value="MFS_1"/>
    <property type="match status" value="1"/>
</dbReference>
<keyword evidence="9" id="KW-1185">Reference proteome</keyword>
<accession>A0A922P2A2</accession>
<name>A0A922P2A2_9HYPH</name>
<organism evidence="8 9">
    <name type="scientific">Pseudorhizobium pelagicum</name>
    <dbReference type="NCBI Taxonomy" id="1509405"/>
    <lineage>
        <taxon>Bacteria</taxon>
        <taxon>Pseudomonadati</taxon>
        <taxon>Pseudomonadota</taxon>
        <taxon>Alphaproteobacteria</taxon>
        <taxon>Hyphomicrobiales</taxon>
        <taxon>Rhizobiaceae</taxon>
        <taxon>Rhizobium/Agrobacterium group</taxon>
        <taxon>Pseudorhizobium</taxon>
    </lineage>
</organism>
<comment type="caution">
    <text evidence="8">The sequence shown here is derived from an EMBL/GenBank/DDBJ whole genome shotgun (WGS) entry which is preliminary data.</text>
</comment>
<feature type="transmembrane region" description="Helical" evidence="6">
    <location>
        <begin position="367"/>
        <end position="387"/>
    </location>
</feature>
<feature type="transmembrane region" description="Helical" evidence="6">
    <location>
        <begin position="140"/>
        <end position="159"/>
    </location>
</feature>
<comment type="subcellular location">
    <subcellularLocation>
        <location evidence="1">Cell membrane</location>
        <topology evidence="1">Multi-pass membrane protein</topology>
    </subcellularLocation>
</comment>
<evidence type="ECO:0000256" key="5">
    <source>
        <dbReference type="ARBA" id="ARBA00023136"/>
    </source>
</evidence>
<dbReference type="EMBL" id="JOKJ01000011">
    <property type="protein sequence ID" value="KEQ07944.1"/>
    <property type="molecule type" value="Genomic_DNA"/>
</dbReference>
<feature type="transmembrane region" description="Helical" evidence="6">
    <location>
        <begin position="107"/>
        <end position="128"/>
    </location>
</feature>
<feature type="transmembrane region" description="Helical" evidence="6">
    <location>
        <begin position="280"/>
        <end position="299"/>
    </location>
</feature>